<feature type="domain" description="Protein kinase" evidence="2">
    <location>
        <begin position="61"/>
        <end position="332"/>
    </location>
</feature>
<reference evidence="3 4" key="1">
    <citation type="submission" date="2020-04" db="EMBL/GenBank/DDBJ databases">
        <title>Plant Genome Project.</title>
        <authorList>
            <person name="Zhang R.-G."/>
        </authorList>
    </citation>
    <scope>NUCLEOTIDE SEQUENCE [LARGE SCALE GENOMIC DNA]</scope>
    <source>
        <strain evidence="3">YNK0</strain>
        <tissue evidence="3">Leaf</tissue>
    </source>
</reference>
<dbReference type="GO" id="GO:0005524">
    <property type="term" value="F:ATP binding"/>
    <property type="evidence" value="ECO:0007669"/>
    <property type="project" value="InterPro"/>
</dbReference>
<name>A0A835A106_TETSI</name>
<feature type="compositionally biased region" description="Basic and acidic residues" evidence="1">
    <location>
        <begin position="36"/>
        <end position="54"/>
    </location>
</feature>
<dbReference type="Pfam" id="PF00069">
    <property type="entry name" value="Pkinase"/>
    <property type="match status" value="1"/>
</dbReference>
<dbReference type="OrthoDB" id="1890790at2759"/>
<organism evidence="3 4">
    <name type="scientific">Tetracentron sinense</name>
    <name type="common">Spur-leaf</name>
    <dbReference type="NCBI Taxonomy" id="13715"/>
    <lineage>
        <taxon>Eukaryota</taxon>
        <taxon>Viridiplantae</taxon>
        <taxon>Streptophyta</taxon>
        <taxon>Embryophyta</taxon>
        <taxon>Tracheophyta</taxon>
        <taxon>Spermatophyta</taxon>
        <taxon>Magnoliopsida</taxon>
        <taxon>Trochodendrales</taxon>
        <taxon>Trochodendraceae</taxon>
        <taxon>Tetracentron</taxon>
    </lineage>
</organism>
<dbReference type="PROSITE" id="PS50011">
    <property type="entry name" value="PROTEIN_KINASE_DOM"/>
    <property type="match status" value="1"/>
</dbReference>
<dbReference type="GO" id="GO:0004672">
    <property type="term" value="F:protein kinase activity"/>
    <property type="evidence" value="ECO:0007669"/>
    <property type="project" value="InterPro"/>
</dbReference>
<keyword evidence="4" id="KW-1185">Reference proteome</keyword>
<accession>A0A835A106</accession>
<dbReference type="InterPro" id="IPR000719">
    <property type="entry name" value="Prot_kinase_dom"/>
</dbReference>
<dbReference type="Proteomes" id="UP000655225">
    <property type="component" value="Unassembled WGS sequence"/>
</dbReference>
<proteinExistence type="predicted"/>
<evidence type="ECO:0000259" key="2">
    <source>
        <dbReference type="PROSITE" id="PS50011"/>
    </source>
</evidence>
<gene>
    <name evidence="3" type="ORF">HHK36_000088</name>
</gene>
<dbReference type="EMBL" id="JABCRI010000001">
    <property type="protein sequence ID" value="KAF8412132.1"/>
    <property type="molecule type" value="Genomic_DNA"/>
</dbReference>
<dbReference type="OMA" id="MQMNVHG"/>
<dbReference type="Gene3D" id="1.10.510.10">
    <property type="entry name" value="Transferase(Phosphotransferase) domain 1"/>
    <property type="match status" value="1"/>
</dbReference>
<evidence type="ECO:0000256" key="1">
    <source>
        <dbReference type="SAM" id="MobiDB-lite"/>
    </source>
</evidence>
<dbReference type="SUPFAM" id="SSF56112">
    <property type="entry name" value="Protein kinase-like (PK-like)"/>
    <property type="match status" value="1"/>
</dbReference>
<dbReference type="InterPro" id="IPR011009">
    <property type="entry name" value="Kinase-like_dom_sf"/>
</dbReference>
<evidence type="ECO:0000313" key="4">
    <source>
        <dbReference type="Proteomes" id="UP000655225"/>
    </source>
</evidence>
<sequence length="335" mass="37693">MTQIPKPPPLFRTLSSEKYHSEMLSRTFNGRNTKKSPKEEEGCSRGGGDSHTHPTLRELVRSSIEVMGEGGLGISEKVVLLDGAVYAGKRFRKVTVSRGEFGSRIERLARVSRRSEYLVPVRAYVYTKRIKLLLSDYYPMGSLSDLLLGGRELGHTPLDWDQRLNIVLHVARGIAFIHAQSPLQEKNIQMNVHGNIKASNILIKTDFSACVSDYGFVQLAEPAEVLGIWQLKLPPETVNFAEKLTQKCDIYNFGVIVLDMLGGSKAPFLISCILERKEGIKEGVIEFFEFFVKERERKQALQVLDIALACTNRSPEARPSIDQILLFLEDILSNR</sequence>
<dbReference type="PANTHER" id="PTHR48007">
    <property type="entry name" value="LEUCINE-RICH REPEAT RECEPTOR-LIKE PROTEIN KINASE PXC1"/>
    <property type="match status" value="1"/>
</dbReference>
<comment type="caution">
    <text evidence="3">The sequence shown here is derived from an EMBL/GenBank/DDBJ whole genome shotgun (WGS) entry which is preliminary data.</text>
</comment>
<dbReference type="PANTHER" id="PTHR48007:SF55">
    <property type="entry name" value="PROTEIN KINASE DOMAIN-CONTAINING PROTEIN"/>
    <property type="match status" value="1"/>
</dbReference>
<evidence type="ECO:0000313" key="3">
    <source>
        <dbReference type="EMBL" id="KAF8412132.1"/>
    </source>
</evidence>
<dbReference type="AlphaFoldDB" id="A0A835A106"/>
<dbReference type="InterPro" id="IPR046959">
    <property type="entry name" value="PRK1-6/SRF4-like"/>
</dbReference>
<feature type="region of interest" description="Disordered" evidence="1">
    <location>
        <begin position="25"/>
        <end position="54"/>
    </location>
</feature>
<protein>
    <recommendedName>
        <fullName evidence="2">Protein kinase domain-containing protein</fullName>
    </recommendedName>
</protein>